<reference evidence="3 4" key="2">
    <citation type="submission" date="2018-11" db="EMBL/GenBank/DDBJ databases">
        <authorList>
            <consortium name="Pathogen Informatics"/>
        </authorList>
    </citation>
    <scope>NUCLEOTIDE SEQUENCE [LARGE SCALE GENOMIC DNA]</scope>
</reference>
<dbReference type="EMBL" id="UYRT01087047">
    <property type="protein sequence ID" value="VDN32096.1"/>
    <property type="molecule type" value="Genomic_DNA"/>
</dbReference>
<dbReference type="InterPro" id="IPR041637">
    <property type="entry name" value="Caprin-1_dimer"/>
</dbReference>
<protein>
    <submittedName>
        <fullName evidence="5">Caprin-1_dimer domain-containing protein</fullName>
    </submittedName>
</protein>
<evidence type="ECO:0000313" key="4">
    <source>
        <dbReference type="Proteomes" id="UP000271098"/>
    </source>
</evidence>
<reference evidence="5" key="1">
    <citation type="submission" date="2016-06" db="UniProtKB">
        <authorList>
            <consortium name="WormBaseParasite"/>
        </authorList>
    </citation>
    <scope>IDENTIFICATION</scope>
</reference>
<dbReference type="AlphaFoldDB" id="A0A183ECA8"/>
<gene>
    <name evidence="3" type="ORF">GPUH_LOCUS18599</name>
</gene>
<evidence type="ECO:0000259" key="2">
    <source>
        <dbReference type="Pfam" id="PF18293"/>
    </source>
</evidence>
<dbReference type="WBParaSite" id="GPUH_0001862401-mRNA-1">
    <property type="protein sequence ID" value="GPUH_0001862401-mRNA-1"/>
    <property type="gene ID" value="GPUH_0001862401"/>
</dbReference>
<feature type="region of interest" description="Disordered" evidence="1">
    <location>
        <begin position="238"/>
        <end position="264"/>
    </location>
</feature>
<sequence length="264" mass="30668">MHLPLNSRVVARLTAFCSSLVDCVASVHILESVAPAPIQHDQEMFRIESFCKNRLLQYDADFKSGKELSEQQNEARYCIGEVETQLDFFNELGKMLSVLQKEYHRSLKRKEENVKKDQAEDERKLLLDFINYRYVVEQFDREDVKKAFIDGSDDTVKISEEEYQMIEDLSHFFGLKMSISDGFLKYREKCEKNVKSAHKVLTGSKEKLVGRFSGAEIKKLLDEIVNCEFTRDAKEELLDKPKEHPLESPKEQLKDGPKVNYLTN</sequence>
<name>A0A183ECA8_9BILA</name>
<dbReference type="OrthoDB" id="10062814at2759"/>
<keyword evidence="4" id="KW-1185">Reference proteome</keyword>
<evidence type="ECO:0000313" key="3">
    <source>
        <dbReference type="EMBL" id="VDN32096.1"/>
    </source>
</evidence>
<evidence type="ECO:0000256" key="1">
    <source>
        <dbReference type="SAM" id="MobiDB-lite"/>
    </source>
</evidence>
<feature type="compositionally biased region" description="Basic and acidic residues" evidence="1">
    <location>
        <begin position="238"/>
        <end position="257"/>
    </location>
</feature>
<evidence type="ECO:0000313" key="5">
    <source>
        <dbReference type="WBParaSite" id="GPUH_0001862401-mRNA-1"/>
    </source>
</evidence>
<dbReference type="Pfam" id="PF18293">
    <property type="entry name" value="Caprin-1_dimer"/>
    <property type="match status" value="1"/>
</dbReference>
<organism evidence="5">
    <name type="scientific">Gongylonema pulchrum</name>
    <dbReference type="NCBI Taxonomy" id="637853"/>
    <lineage>
        <taxon>Eukaryota</taxon>
        <taxon>Metazoa</taxon>
        <taxon>Ecdysozoa</taxon>
        <taxon>Nematoda</taxon>
        <taxon>Chromadorea</taxon>
        <taxon>Rhabditida</taxon>
        <taxon>Spirurina</taxon>
        <taxon>Spiruromorpha</taxon>
        <taxon>Spiruroidea</taxon>
        <taxon>Gongylonematidae</taxon>
        <taxon>Gongylonema</taxon>
    </lineage>
</organism>
<dbReference type="Proteomes" id="UP000271098">
    <property type="component" value="Unassembled WGS sequence"/>
</dbReference>
<feature type="domain" description="Caprin-1 dimerization" evidence="2">
    <location>
        <begin position="110"/>
        <end position="229"/>
    </location>
</feature>
<accession>A0A183ECA8</accession>
<proteinExistence type="predicted"/>